<evidence type="ECO:0000313" key="1">
    <source>
        <dbReference type="EMBL" id="WBL77767.1"/>
    </source>
</evidence>
<dbReference type="RefSeq" id="WP_027544430.1">
    <property type="nucleotide sequence ID" value="NZ_CP089391.1"/>
</dbReference>
<accession>A0ABY7MHA4</accession>
<sequence length="68" mass="8060">MMDDNLARMRTHLSAIQRHRRLLKTKLTEHDRQYVCRRLSEEECALESLRASIFPMVFESPRPMISAS</sequence>
<organism evidence="1 2">
    <name type="scientific">Bradyrhizobium xenonodulans</name>
    <dbReference type="NCBI Taxonomy" id="2736875"/>
    <lineage>
        <taxon>Bacteria</taxon>
        <taxon>Pseudomonadati</taxon>
        <taxon>Pseudomonadota</taxon>
        <taxon>Alphaproteobacteria</taxon>
        <taxon>Hyphomicrobiales</taxon>
        <taxon>Nitrobacteraceae</taxon>
        <taxon>Bradyrhizobium</taxon>
    </lineage>
</organism>
<gene>
    <name evidence="1" type="ORF">I3J27_32905</name>
</gene>
<protein>
    <submittedName>
        <fullName evidence="1">Uncharacterized protein</fullName>
    </submittedName>
</protein>
<dbReference type="Proteomes" id="UP001179614">
    <property type="component" value="Chromosome"/>
</dbReference>
<evidence type="ECO:0000313" key="2">
    <source>
        <dbReference type="Proteomes" id="UP001179614"/>
    </source>
</evidence>
<keyword evidence="2" id="KW-1185">Reference proteome</keyword>
<name>A0ABY7MHA4_9BRAD</name>
<dbReference type="EMBL" id="CP089391">
    <property type="protein sequence ID" value="WBL77767.1"/>
    <property type="molecule type" value="Genomic_DNA"/>
</dbReference>
<proteinExistence type="predicted"/>
<reference evidence="1" key="1">
    <citation type="submission" date="2021-12" db="EMBL/GenBank/DDBJ databases">
        <title>Bradyrhizobium xenonodulans sp. nov.</title>
        <authorList>
            <person name="Claassens R."/>
            <person name="Venter S.N."/>
            <person name="Beukes C.W."/>
            <person name="Stepkowski T."/>
            <person name="Steenkamp E.T."/>
        </authorList>
    </citation>
    <scope>NUCLEOTIDE SEQUENCE</scope>
    <source>
        <strain evidence="1">14AB</strain>
    </source>
</reference>